<feature type="compositionally biased region" description="Basic residues" evidence="1">
    <location>
        <begin position="185"/>
        <end position="210"/>
    </location>
</feature>
<sequence length="210" mass="23899">MSEGMSEVNNPILKQASQPDFLNTENPSPNINTPFVEFGQTPELKKEVAPFDDSNITNTVTTPPPSVKTSYSNSQPKKGWGLGLFGRREKPIQQSIEEFLSKVTTEATTKLSEKTNRIQANESEIQRMEEEVRTEPEKIKNLQAENERLKNMKDIKGLETAIEDFLNKLKEYDIPVPMNTTTGGKTRKHRSKKSRRRKMPKARKTRHKGG</sequence>
<dbReference type="AlphaFoldDB" id="A0A6C0HS06"/>
<feature type="compositionally biased region" description="Polar residues" evidence="1">
    <location>
        <begin position="15"/>
        <end position="33"/>
    </location>
</feature>
<accession>A0A6C0HS06</accession>
<name>A0A6C0HS06_9ZZZZ</name>
<feature type="region of interest" description="Disordered" evidence="1">
    <location>
        <begin position="48"/>
        <end position="83"/>
    </location>
</feature>
<evidence type="ECO:0000256" key="1">
    <source>
        <dbReference type="SAM" id="MobiDB-lite"/>
    </source>
</evidence>
<feature type="region of interest" description="Disordered" evidence="1">
    <location>
        <begin position="1"/>
        <end position="36"/>
    </location>
</feature>
<organism evidence="2">
    <name type="scientific">viral metagenome</name>
    <dbReference type="NCBI Taxonomy" id="1070528"/>
    <lineage>
        <taxon>unclassified sequences</taxon>
        <taxon>metagenomes</taxon>
        <taxon>organismal metagenomes</taxon>
    </lineage>
</organism>
<reference evidence="2" key="1">
    <citation type="journal article" date="2020" name="Nature">
        <title>Giant virus diversity and host interactions through global metagenomics.</title>
        <authorList>
            <person name="Schulz F."/>
            <person name="Roux S."/>
            <person name="Paez-Espino D."/>
            <person name="Jungbluth S."/>
            <person name="Walsh D.A."/>
            <person name="Denef V.J."/>
            <person name="McMahon K.D."/>
            <person name="Konstantinidis K.T."/>
            <person name="Eloe-Fadrosh E.A."/>
            <person name="Kyrpides N.C."/>
            <person name="Woyke T."/>
        </authorList>
    </citation>
    <scope>NUCLEOTIDE SEQUENCE</scope>
    <source>
        <strain evidence="2">GVMAG-M-3300023184-167</strain>
    </source>
</reference>
<evidence type="ECO:0000313" key="2">
    <source>
        <dbReference type="EMBL" id="QHT83461.1"/>
    </source>
</evidence>
<feature type="region of interest" description="Disordered" evidence="1">
    <location>
        <begin position="111"/>
        <end position="136"/>
    </location>
</feature>
<proteinExistence type="predicted"/>
<feature type="region of interest" description="Disordered" evidence="1">
    <location>
        <begin position="175"/>
        <end position="210"/>
    </location>
</feature>
<protein>
    <submittedName>
        <fullName evidence="2">Uncharacterized protein</fullName>
    </submittedName>
</protein>
<dbReference type="EMBL" id="MN740009">
    <property type="protein sequence ID" value="QHT83461.1"/>
    <property type="molecule type" value="Genomic_DNA"/>
</dbReference>
<feature type="compositionally biased region" description="Basic and acidic residues" evidence="1">
    <location>
        <begin position="124"/>
        <end position="136"/>
    </location>
</feature>